<sequence length="38" mass="4291">MADPLTEAKSSGGGVTHPYRRTEHCDKIHGYMHYMPCL</sequence>
<proteinExistence type="predicted"/>
<dbReference type="HOGENOM" id="CLU_3323166_0_0_2"/>
<name>C3MN65_SACI2</name>
<dbReference type="AlphaFoldDB" id="C3MN65"/>
<evidence type="ECO:0000313" key="1">
    <source>
        <dbReference type="EMBL" id="ACP34905.1"/>
    </source>
</evidence>
<evidence type="ECO:0000313" key="2">
    <source>
        <dbReference type="Proteomes" id="UP000001747"/>
    </source>
</evidence>
<reference evidence="1 2" key="1">
    <citation type="journal article" date="2009" name="Proc. Natl. Acad. Sci. U.S.A.">
        <title>Biogeography of the Sulfolobus islandicus pan-genome.</title>
        <authorList>
            <person name="Reno M.L."/>
            <person name="Held N.L."/>
            <person name="Fields C.J."/>
            <person name="Burke P.V."/>
            <person name="Whitaker R.J."/>
        </authorList>
    </citation>
    <scope>NUCLEOTIDE SEQUENCE [LARGE SCALE GENOMIC DNA]</scope>
    <source>
        <strain evidence="2">L.S.2.15 / Lassen #1</strain>
    </source>
</reference>
<dbReference type="Proteomes" id="UP000001747">
    <property type="component" value="Chromosome"/>
</dbReference>
<dbReference type="KEGG" id="sis:LS215_0847"/>
<dbReference type="EMBL" id="CP001399">
    <property type="protein sequence ID" value="ACP34905.1"/>
    <property type="molecule type" value="Genomic_DNA"/>
</dbReference>
<accession>C3MN65</accession>
<protein>
    <submittedName>
        <fullName evidence="1">Uncharacterized protein</fullName>
    </submittedName>
</protein>
<organism evidence="1 2">
    <name type="scientific">Saccharolobus islandicus (strain L.S.2.15 / Lassen #1)</name>
    <name type="common">Sulfolobus islandicus</name>
    <dbReference type="NCBI Taxonomy" id="429572"/>
    <lineage>
        <taxon>Archaea</taxon>
        <taxon>Thermoproteota</taxon>
        <taxon>Thermoprotei</taxon>
        <taxon>Sulfolobales</taxon>
        <taxon>Sulfolobaceae</taxon>
        <taxon>Saccharolobus</taxon>
    </lineage>
</organism>
<gene>
    <name evidence="1" type="ordered locus">LS215_0847</name>
</gene>